<feature type="transmembrane region" description="Helical" evidence="2">
    <location>
        <begin position="78"/>
        <end position="99"/>
    </location>
</feature>
<feature type="transmembrane region" description="Helical" evidence="2">
    <location>
        <begin position="119"/>
        <end position="139"/>
    </location>
</feature>
<feature type="region of interest" description="Disordered" evidence="1">
    <location>
        <begin position="378"/>
        <end position="400"/>
    </location>
</feature>
<dbReference type="InterPro" id="IPR002931">
    <property type="entry name" value="Transglutaminase-like"/>
</dbReference>
<protein>
    <submittedName>
        <fullName evidence="4">Transglutaminase domain-containing protein</fullName>
    </submittedName>
</protein>
<dbReference type="PANTHER" id="PTHR42736:SF1">
    <property type="entry name" value="PROTEIN-GLUTAMINE GAMMA-GLUTAMYLTRANSFERASE"/>
    <property type="match status" value="1"/>
</dbReference>
<dbReference type="Gene3D" id="3.10.620.30">
    <property type="match status" value="1"/>
</dbReference>
<feature type="transmembrane region" description="Helical" evidence="2">
    <location>
        <begin position="213"/>
        <end position="238"/>
    </location>
</feature>
<evidence type="ECO:0000259" key="3">
    <source>
        <dbReference type="SMART" id="SM00460"/>
    </source>
</evidence>
<dbReference type="InterPro" id="IPR038765">
    <property type="entry name" value="Papain-like_cys_pep_sf"/>
</dbReference>
<reference evidence="4 5" key="1">
    <citation type="submission" date="2023-07" db="EMBL/GenBank/DDBJ databases">
        <title>Paenibacillus sp. JX-17 nov. isolated from soil.</title>
        <authorList>
            <person name="Wan Y."/>
            <person name="Liu B."/>
        </authorList>
    </citation>
    <scope>NUCLEOTIDE SEQUENCE [LARGE SCALE GENOMIC DNA]</scope>
    <source>
        <strain evidence="4 5">JX-17</strain>
    </source>
</reference>
<comment type="caution">
    <text evidence="4">The sequence shown here is derived from an EMBL/GenBank/DDBJ whole genome shotgun (WGS) entry which is preliminary data.</text>
</comment>
<evidence type="ECO:0000256" key="2">
    <source>
        <dbReference type="SAM" id="Phobius"/>
    </source>
</evidence>
<dbReference type="RefSeq" id="WP_305025457.1">
    <property type="nucleotide sequence ID" value="NZ_JAUQTB010000014.1"/>
</dbReference>
<organism evidence="4 5">
    <name type="scientific">Paenibacillus lacisoli</name>
    <dbReference type="NCBI Taxonomy" id="3064525"/>
    <lineage>
        <taxon>Bacteria</taxon>
        <taxon>Bacillati</taxon>
        <taxon>Bacillota</taxon>
        <taxon>Bacilli</taxon>
        <taxon>Bacillales</taxon>
        <taxon>Paenibacillaceae</taxon>
        <taxon>Paenibacillus</taxon>
    </lineage>
</organism>
<dbReference type="Pfam" id="PF01841">
    <property type="entry name" value="Transglut_core"/>
    <property type="match status" value="1"/>
</dbReference>
<evidence type="ECO:0000256" key="1">
    <source>
        <dbReference type="SAM" id="MobiDB-lite"/>
    </source>
</evidence>
<feature type="domain" description="Transglutaminase-like" evidence="3">
    <location>
        <begin position="517"/>
        <end position="589"/>
    </location>
</feature>
<evidence type="ECO:0000313" key="4">
    <source>
        <dbReference type="EMBL" id="MDO7908233.1"/>
    </source>
</evidence>
<accession>A0ABT9CKT0</accession>
<dbReference type="Pfam" id="PF13559">
    <property type="entry name" value="DUF4129"/>
    <property type="match status" value="1"/>
</dbReference>
<keyword evidence="5" id="KW-1185">Reference proteome</keyword>
<evidence type="ECO:0000313" key="5">
    <source>
        <dbReference type="Proteomes" id="UP001240171"/>
    </source>
</evidence>
<keyword evidence="2" id="KW-0472">Membrane</keyword>
<feature type="transmembrane region" description="Helical" evidence="2">
    <location>
        <begin position="146"/>
        <end position="167"/>
    </location>
</feature>
<dbReference type="SUPFAM" id="SSF54001">
    <property type="entry name" value="Cysteine proteinases"/>
    <property type="match status" value="1"/>
</dbReference>
<keyword evidence="2" id="KW-0812">Transmembrane</keyword>
<proteinExistence type="predicted"/>
<sequence length="766" mass="83752">MQEPTSTKSDPLILKITWSLLLMGICLEWLQPLQAMTGRVMTGGEQTWLKACWILLTVLLLAIGFLPVPAKTGAMLRVAILTAALYVMTGSGSPAAWLHDQGQALWSDLLSWLAADPHMRFSSQTRLLVMLTGWGLMVASVQRLMLYRLTLFLFTGATVAYLLLLEALSGPDMFWPVGRVVLWGILLQGILRRNILWLAADSADPSYEDRASFVRWSAGTAVSAVLLLLLGTAAVGILPHQSAGNLSLERVWSRVSSWTDLDFEPSQPAAVTGYGSEDTPLGAPLMQEDRPLFEAVSPLPAYWRGEYRSWYDGRQWNSQGENYQTIQPGSAIPEDTAIMDSRLWHTVSQTITFHRQPLPHEPLFIGGVPVSMQWLPASQKNPEIPSPEKTGQAGTSGEQSVNPALEQNLSSGLVRLGDELLPPDIRSYRMDVLVPDRSAERLRHAAGDDPPSILAKYTQLPASLPGRIGELGHRIMQGAGSRYDAVQATVSYLDEHYSYTLNTEQPPTGRDFVDDFLFVSKKGYCNHFSTALVVLLRSQGIPARWAKGFAPGTPDPQQPGHYQVTTADAHSWAEVYFPGVGWLPFEATPGFAAATQAQPALSGAVAGQAASKPLQPRAGAAWAAAPLHMLRQLGTAAAERPLQAAAAMAGLLLAAAAGAYAWRLRTAMQLGLLLAWPRSRFPDRERLLRAAVTVWAALARRCGARAPGQTPREYAAVLAARRPEHAGDISRFAEAWERLAYAPEHPGRMETQAFLRLCLRLASRLF</sequence>
<dbReference type="SMART" id="SM00460">
    <property type="entry name" value="TGc"/>
    <property type="match status" value="1"/>
</dbReference>
<dbReference type="EMBL" id="JAUQTB010000014">
    <property type="protein sequence ID" value="MDO7908233.1"/>
    <property type="molecule type" value="Genomic_DNA"/>
</dbReference>
<gene>
    <name evidence="4" type="ORF">Q5741_17670</name>
</gene>
<keyword evidence="2" id="KW-1133">Transmembrane helix</keyword>
<feature type="transmembrane region" description="Helical" evidence="2">
    <location>
        <begin position="12"/>
        <end position="31"/>
    </location>
</feature>
<dbReference type="InterPro" id="IPR052901">
    <property type="entry name" value="Bact_TGase-like"/>
</dbReference>
<name>A0ABT9CKT0_9BACL</name>
<dbReference type="PANTHER" id="PTHR42736">
    <property type="entry name" value="PROTEIN-GLUTAMINE GAMMA-GLUTAMYLTRANSFERASE"/>
    <property type="match status" value="1"/>
</dbReference>
<dbReference type="InterPro" id="IPR025403">
    <property type="entry name" value="TgpA-like_C"/>
</dbReference>
<feature type="transmembrane region" description="Helical" evidence="2">
    <location>
        <begin position="47"/>
        <end position="66"/>
    </location>
</feature>
<dbReference type="Proteomes" id="UP001240171">
    <property type="component" value="Unassembled WGS sequence"/>
</dbReference>
<feature type="transmembrane region" description="Helical" evidence="2">
    <location>
        <begin position="173"/>
        <end position="192"/>
    </location>
</feature>